<name>A0AAP8MZC3_9VIBR</name>
<comment type="caution">
    <text evidence="1">The sequence shown here is derived from an EMBL/GenBank/DDBJ whole genome shotgun (WGS) entry which is preliminary data.</text>
</comment>
<accession>A0AAP8MZC3</accession>
<gene>
    <name evidence="1" type="ORF">BCS93_00240</name>
</gene>
<dbReference type="AlphaFoldDB" id="A0AAP8MZC3"/>
<protein>
    <submittedName>
        <fullName evidence="1">Uncharacterized protein</fullName>
    </submittedName>
</protein>
<evidence type="ECO:0000313" key="2">
    <source>
        <dbReference type="Proteomes" id="UP000235611"/>
    </source>
</evidence>
<reference evidence="2" key="1">
    <citation type="submission" date="2016-07" db="EMBL/GenBank/DDBJ databases">
        <title>Nontailed viruses are major unrecognized killers of bacteria in the ocean.</title>
        <authorList>
            <person name="Kauffman K."/>
            <person name="Hussain F."/>
            <person name="Yang J."/>
            <person name="Arevalo P."/>
            <person name="Brown J."/>
            <person name="Cutler M."/>
            <person name="Kelly L."/>
            <person name="Polz M.F."/>
        </authorList>
    </citation>
    <scope>NUCLEOTIDE SEQUENCE [LARGE SCALE GENOMIC DNA]</scope>
    <source>
        <strain evidence="2">10N.222.49.A5</strain>
    </source>
</reference>
<evidence type="ECO:0000313" key="1">
    <source>
        <dbReference type="EMBL" id="PMP17059.1"/>
    </source>
</evidence>
<proteinExistence type="predicted"/>
<sequence length="61" mass="7058">MLVFVIVKMLKAIPFGAWPFFWRRDKKILTGLPELFYLPTSIGDEVTSHIHHLFDDAEQAA</sequence>
<organism evidence="1 2">
    <name type="scientific">Vibrio breoganii</name>
    <dbReference type="NCBI Taxonomy" id="553239"/>
    <lineage>
        <taxon>Bacteria</taxon>
        <taxon>Pseudomonadati</taxon>
        <taxon>Pseudomonadota</taxon>
        <taxon>Gammaproteobacteria</taxon>
        <taxon>Vibrionales</taxon>
        <taxon>Vibrionaceae</taxon>
        <taxon>Vibrio</taxon>
    </lineage>
</organism>
<dbReference type="Proteomes" id="UP000235611">
    <property type="component" value="Unassembled WGS sequence"/>
</dbReference>
<dbReference type="EMBL" id="MDBO01000001">
    <property type="protein sequence ID" value="PMP17059.1"/>
    <property type="molecule type" value="Genomic_DNA"/>
</dbReference>